<organism evidence="11 12">
    <name type="scientific">Dictyobacter halimunensis</name>
    <dbReference type="NCBI Taxonomy" id="3026934"/>
    <lineage>
        <taxon>Bacteria</taxon>
        <taxon>Bacillati</taxon>
        <taxon>Chloroflexota</taxon>
        <taxon>Ktedonobacteria</taxon>
        <taxon>Ktedonobacterales</taxon>
        <taxon>Dictyobacteraceae</taxon>
        <taxon>Dictyobacter</taxon>
    </lineage>
</organism>
<dbReference type="SUPFAM" id="SSF54897">
    <property type="entry name" value="Protease propeptides/inhibitors"/>
    <property type="match status" value="1"/>
</dbReference>
<dbReference type="InterPro" id="IPR050819">
    <property type="entry name" value="Tripeptidyl-peptidase_I"/>
</dbReference>
<evidence type="ECO:0000256" key="8">
    <source>
        <dbReference type="SAM" id="MobiDB-lite"/>
    </source>
</evidence>
<feature type="compositionally biased region" description="Polar residues" evidence="8">
    <location>
        <begin position="447"/>
        <end position="457"/>
    </location>
</feature>
<sequence>MEATVSDGDKKHQSRSFLKRPISYIPVIGLVLALVVGYFSGFNPLNNAHAAGIQTLPGIKTKLTQSSKLGSTVDANTPVKITIGLRMHNQADLQQYVNNISNTKNKTARSLTKAQLIETYSPYPAEQQAVINYMNQYGFKTTETFDHRLVIGFSGTIGQAESAFNVSENYYTTKDGHKFYASTTEPGVPSAIAPYITTIQGLDNVTHFTHTPITPVQPGGKSPQAVSNATVSCPANGQNNAYPTYYAPSQITNGYNLSNVQQTYKGNGQMIGLVEFADYLPSDAAAYASCYGGKTVPISRIAADGMGSTPYDSGMSEAELDIELALSTAPQLANINVYEAQNTSQGNLLMWGKIISDAVPVVSTSWSSCEPNTTPSDVQQENSLFMIAAAQGQSILASAGDNGSTDCLGANNDTSLQVGDPASQPYVTAVGGTTLHTNSTGGYGSENVWNNTQGLPSAQQQQAAGGGGISQLWPMPDYQQGIVNGSSSGTPCNATSGYCREVPDVSFNADPDSGYPIYTYNCTSASCTGPAWYIYGGTSTSAPMYASLVALANQYSLSKGYYNIGFLNPLLYSLHTRTPGDFHDITTGNNNIVSGTQYSATSGYDLATGLGSPANGNLFTDLANLADSQTGQRQTPAATKWYFAEGNVGNGFQEFLSILNPNITQAANVKVTYLFPNGRAPIVKMHTVTASTRGTVSLMSDLNYPDTGTAQTSVSTIVESVANSNGVAVPIIAERPMYFNFANRVYSGTDVFGANAANQTNFYFPAGDTRLNSTQNYNTFITLLNPNSTTANITATYYANGSVVGTQTMALGSMARGTLTPPGHQQMAMKVTSSIGIVAERPMYFKDTVANQVGPISGAGTTIGATGMGKDWLFAVGNTQQSNYQEYLVLANFTGSDTTAQVQLEYTNGQVQSVSVQVKAYSQLYFDVNSYRAQFRPGTDGVAAAVHDDDGAIVAESLVYFNYNSTNNQSPTTISGILDTIGQPSATGYASYSFAEGYTAGYNTEYLTLLNQSSNKVHVVVTLYADNTIIQKTVELTPLQITSLNVNSIIVPIAKAYPAGGANNVSITVQALDGTVVAERVYYFLSDNIKHGGTSMFGYTNS</sequence>
<keyword evidence="12" id="KW-1185">Reference proteome</keyword>
<evidence type="ECO:0000256" key="6">
    <source>
        <dbReference type="ARBA" id="ARBA00022837"/>
    </source>
</evidence>
<evidence type="ECO:0000256" key="9">
    <source>
        <dbReference type="SAM" id="Phobius"/>
    </source>
</evidence>
<keyword evidence="9" id="KW-1133">Transmembrane helix</keyword>
<dbReference type="EMBL" id="BSRI01000002">
    <property type="protein sequence ID" value="GLV59156.1"/>
    <property type="molecule type" value="Genomic_DNA"/>
</dbReference>
<keyword evidence="4" id="KW-0378">Hydrolase</keyword>
<dbReference type="PANTHER" id="PTHR14218">
    <property type="entry name" value="PROTEASE S8 TRIPEPTIDYL PEPTIDASE I CLN2"/>
    <property type="match status" value="1"/>
</dbReference>
<dbReference type="Proteomes" id="UP001344906">
    <property type="component" value="Unassembled WGS sequence"/>
</dbReference>
<evidence type="ECO:0000256" key="3">
    <source>
        <dbReference type="ARBA" id="ARBA00022723"/>
    </source>
</evidence>
<protein>
    <recommendedName>
        <fullName evidence="10">Peptidase S53 domain-containing protein</fullName>
    </recommendedName>
</protein>
<dbReference type="PROSITE" id="PS51695">
    <property type="entry name" value="SEDOLISIN"/>
    <property type="match status" value="1"/>
</dbReference>
<dbReference type="RefSeq" id="WP_338255671.1">
    <property type="nucleotide sequence ID" value="NZ_BSRI01000002.1"/>
</dbReference>
<dbReference type="InterPro" id="IPR030400">
    <property type="entry name" value="Sedolisin_dom"/>
</dbReference>
<evidence type="ECO:0000256" key="2">
    <source>
        <dbReference type="ARBA" id="ARBA00022670"/>
    </source>
</evidence>
<dbReference type="Gene3D" id="3.40.50.200">
    <property type="entry name" value="Peptidase S8/S53 domain"/>
    <property type="match status" value="1"/>
</dbReference>
<feature type="region of interest" description="Disordered" evidence="8">
    <location>
        <begin position="437"/>
        <end position="470"/>
    </location>
</feature>
<dbReference type="SMART" id="SM00944">
    <property type="entry name" value="Pro-kuma_activ"/>
    <property type="match status" value="1"/>
</dbReference>
<feature type="domain" description="Peptidase S53" evidence="10">
    <location>
        <begin position="245"/>
        <end position="625"/>
    </location>
</feature>
<keyword evidence="5" id="KW-0720">Serine protease</keyword>
<evidence type="ECO:0000259" key="10">
    <source>
        <dbReference type="PROSITE" id="PS51695"/>
    </source>
</evidence>
<keyword evidence="6" id="KW-0106">Calcium</keyword>
<evidence type="ECO:0000256" key="5">
    <source>
        <dbReference type="ARBA" id="ARBA00022825"/>
    </source>
</evidence>
<proteinExistence type="predicted"/>
<keyword evidence="3" id="KW-0479">Metal-binding</keyword>
<keyword evidence="9" id="KW-0812">Transmembrane</keyword>
<dbReference type="Gene3D" id="2.60.290.11">
    <property type="entry name" value="TM1070-like"/>
    <property type="match status" value="2"/>
</dbReference>
<keyword evidence="7" id="KW-0865">Zymogen</keyword>
<reference evidence="11 12" key="1">
    <citation type="submission" date="2023-02" db="EMBL/GenBank/DDBJ databases">
        <title>Dictyobacter halimunensis sp. nov., a new member of the class Ktedonobacteria from forest soil in a geothermal area.</title>
        <authorList>
            <person name="Rachmania M.K."/>
            <person name="Ningsih F."/>
            <person name="Sakai Y."/>
            <person name="Yabe S."/>
            <person name="Yokota A."/>
            <person name="Sjamsuridzal W."/>
        </authorList>
    </citation>
    <scope>NUCLEOTIDE SEQUENCE [LARGE SCALE GENOMIC DNA]</scope>
    <source>
        <strain evidence="11 12">S3.2.2.5</strain>
    </source>
</reference>
<keyword evidence="2" id="KW-0645">Protease</keyword>
<dbReference type="Pfam" id="PF09286">
    <property type="entry name" value="Pro-kuma_activ"/>
    <property type="match status" value="1"/>
</dbReference>
<comment type="caution">
    <text evidence="11">The sequence shown here is derived from an EMBL/GenBank/DDBJ whole genome shotgun (WGS) entry which is preliminary data.</text>
</comment>
<dbReference type="InterPro" id="IPR036852">
    <property type="entry name" value="Peptidase_S8/S53_dom_sf"/>
</dbReference>
<evidence type="ECO:0000256" key="7">
    <source>
        <dbReference type="ARBA" id="ARBA00023145"/>
    </source>
</evidence>
<evidence type="ECO:0000313" key="12">
    <source>
        <dbReference type="Proteomes" id="UP001344906"/>
    </source>
</evidence>
<feature type="transmembrane region" description="Helical" evidence="9">
    <location>
        <begin position="21"/>
        <end position="39"/>
    </location>
</feature>
<dbReference type="CDD" id="cd04056">
    <property type="entry name" value="Peptidases_S53"/>
    <property type="match status" value="1"/>
</dbReference>
<accession>A0ABQ6G0V7</accession>
<keyword evidence="9" id="KW-0472">Membrane</keyword>
<dbReference type="InterPro" id="IPR036698">
    <property type="entry name" value="TM1070-like_sf"/>
</dbReference>
<evidence type="ECO:0000256" key="1">
    <source>
        <dbReference type="ARBA" id="ARBA00001913"/>
    </source>
</evidence>
<name>A0ABQ6G0V7_9CHLR</name>
<dbReference type="InterPro" id="IPR015366">
    <property type="entry name" value="S53_propep"/>
</dbReference>
<gene>
    <name evidence="11" type="ORF">KDH_59840</name>
</gene>
<comment type="cofactor">
    <cofactor evidence="1">
        <name>Ca(2+)</name>
        <dbReference type="ChEBI" id="CHEBI:29108"/>
    </cofactor>
</comment>
<dbReference type="SUPFAM" id="SSF52743">
    <property type="entry name" value="Subtilisin-like"/>
    <property type="match status" value="1"/>
</dbReference>
<dbReference type="CDD" id="cd11377">
    <property type="entry name" value="Pro-peptidase_S53"/>
    <property type="match status" value="1"/>
</dbReference>
<dbReference type="PANTHER" id="PTHR14218:SF15">
    <property type="entry name" value="TRIPEPTIDYL-PEPTIDASE 1"/>
    <property type="match status" value="1"/>
</dbReference>
<evidence type="ECO:0000256" key="4">
    <source>
        <dbReference type="ARBA" id="ARBA00022801"/>
    </source>
</evidence>
<evidence type="ECO:0000313" key="11">
    <source>
        <dbReference type="EMBL" id="GLV59156.1"/>
    </source>
</evidence>